<evidence type="ECO:0000313" key="1">
    <source>
        <dbReference type="EMBL" id="UQX11434.1"/>
    </source>
</evidence>
<organism evidence="1 2">
    <name type="scientific">Candidatus Mycobacterium methanotrophicum</name>
    <dbReference type="NCBI Taxonomy" id="2943498"/>
    <lineage>
        <taxon>Bacteria</taxon>
        <taxon>Bacillati</taxon>
        <taxon>Actinomycetota</taxon>
        <taxon>Actinomycetes</taxon>
        <taxon>Mycobacteriales</taxon>
        <taxon>Mycobacteriaceae</taxon>
        <taxon>Mycobacterium</taxon>
    </lineage>
</organism>
<sequence>MADKSVQAFSVGTIEAVAKVVGELYSGSELTRILASVNLPDPLGEGMTKWKRLAASMQEQQFNQRDGRPILALIIAAMAPDRTLDRRAAASVTRDELTQILSLSGYAVR</sequence>
<name>A0ABY4QLF1_9MYCO</name>
<dbReference type="EMBL" id="CP097320">
    <property type="protein sequence ID" value="UQX11434.1"/>
    <property type="molecule type" value="Genomic_DNA"/>
</dbReference>
<dbReference type="Proteomes" id="UP001056610">
    <property type="component" value="Chromosome"/>
</dbReference>
<dbReference type="RefSeq" id="WP_249763073.1">
    <property type="nucleotide sequence ID" value="NZ_CAJUXY010000037.1"/>
</dbReference>
<protein>
    <submittedName>
        <fullName evidence="1">Uncharacterized protein</fullName>
    </submittedName>
</protein>
<reference evidence="1" key="1">
    <citation type="submission" date="2022-05" db="EMBL/GenBank/DDBJ databases">
        <title>A methanotrophic Mycobacterium dominates a cave microbial ecosystem.</title>
        <authorList>
            <person name="Van Spanning R.J.M."/>
            <person name="Guan Q."/>
            <person name="Melkonian C."/>
            <person name="Gallant J."/>
            <person name="Polerecky L."/>
            <person name="Flot J.-F."/>
            <person name="Brandt B.W."/>
            <person name="Braster M."/>
            <person name="Iturbe Espinoza P."/>
            <person name="Aerts J."/>
            <person name="Meima-Franke M."/>
            <person name="Piersma S.R."/>
            <person name="Bunduc C."/>
            <person name="Ummels R."/>
            <person name="Pain A."/>
            <person name="Fleming E.J."/>
            <person name="van der Wel N."/>
            <person name="Gherman V.D."/>
            <person name="Sarbu S.M."/>
            <person name="Bodelier P.L.E."/>
            <person name="Bitter W."/>
        </authorList>
    </citation>
    <scope>NUCLEOTIDE SEQUENCE</scope>
    <source>
        <strain evidence="1">Sulfur Cave</strain>
    </source>
</reference>
<accession>A0ABY4QLF1</accession>
<gene>
    <name evidence="1" type="ORF">M5I08_02620</name>
</gene>
<keyword evidence="2" id="KW-1185">Reference proteome</keyword>
<proteinExistence type="predicted"/>
<evidence type="ECO:0000313" key="2">
    <source>
        <dbReference type="Proteomes" id="UP001056610"/>
    </source>
</evidence>